<keyword evidence="3" id="KW-0238">DNA-binding</keyword>
<proteinExistence type="inferred from homology"/>
<dbReference type="InterPro" id="IPR058163">
    <property type="entry name" value="LysR-type_TF_proteobact-type"/>
</dbReference>
<feature type="domain" description="HTH lysR-type" evidence="5">
    <location>
        <begin position="1"/>
        <end position="62"/>
    </location>
</feature>
<dbReference type="InterPro" id="IPR036388">
    <property type="entry name" value="WH-like_DNA-bd_sf"/>
</dbReference>
<organism evidence="6 7">
    <name type="scientific">Orbus sasakiae</name>
    <dbReference type="NCBI Taxonomy" id="1078475"/>
    <lineage>
        <taxon>Bacteria</taxon>
        <taxon>Pseudomonadati</taxon>
        <taxon>Pseudomonadota</taxon>
        <taxon>Gammaproteobacteria</taxon>
        <taxon>Orbales</taxon>
        <taxon>Orbaceae</taxon>
        <taxon>Orbus</taxon>
    </lineage>
</organism>
<dbReference type="InterPro" id="IPR005119">
    <property type="entry name" value="LysR_subst-bd"/>
</dbReference>
<dbReference type="EMBL" id="BAABHY010000001">
    <property type="protein sequence ID" value="GAA5107480.1"/>
    <property type="molecule type" value="Genomic_DNA"/>
</dbReference>
<dbReference type="SUPFAM" id="SSF53850">
    <property type="entry name" value="Periplasmic binding protein-like II"/>
    <property type="match status" value="1"/>
</dbReference>
<sequence length="302" mass="34938">MNDSKQFNDLYAFVQVAKLGSFTQAAMALNVQPSALSHRMNDLEKRLKVKLLNRTTRSVSTTEAGQQLLERTAPMFNIIQQELHALSDYTDKMSGKIRINTPERPAFELIYPKINHFLVENPELELEVFINNRYCDIVAERFDFGVRSGQDVAQDMVAVRISKENTMTVVAAPRYINQFGMPKTLKELMYHRCIVNSFNPEYRLSEWEFIEKKQLTKIRVRESVVFNALVLVKQAVQDGLGIAWLPRTTVEKEIASGQLIEFFTDMNITYPPMHLYYAKNKHKTPAMLGLIELLRWKNEDKV</sequence>
<evidence type="ECO:0000259" key="5">
    <source>
        <dbReference type="PROSITE" id="PS50931"/>
    </source>
</evidence>
<dbReference type="InterPro" id="IPR036390">
    <property type="entry name" value="WH_DNA-bd_sf"/>
</dbReference>
<evidence type="ECO:0000256" key="1">
    <source>
        <dbReference type="ARBA" id="ARBA00009437"/>
    </source>
</evidence>
<dbReference type="Gene3D" id="3.40.190.290">
    <property type="match status" value="1"/>
</dbReference>
<keyword evidence="2" id="KW-0805">Transcription regulation</keyword>
<evidence type="ECO:0000256" key="4">
    <source>
        <dbReference type="ARBA" id="ARBA00023163"/>
    </source>
</evidence>
<dbReference type="SUPFAM" id="SSF46785">
    <property type="entry name" value="Winged helix' DNA-binding domain"/>
    <property type="match status" value="1"/>
</dbReference>
<evidence type="ECO:0000313" key="6">
    <source>
        <dbReference type="EMBL" id="GAA5107480.1"/>
    </source>
</evidence>
<keyword evidence="4" id="KW-0804">Transcription</keyword>
<dbReference type="PANTHER" id="PTHR30537">
    <property type="entry name" value="HTH-TYPE TRANSCRIPTIONAL REGULATOR"/>
    <property type="match status" value="1"/>
</dbReference>
<evidence type="ECO:0000313" key="7">
    <source>
        <dbReference type="Proteomes" id="UP001500171"/>
    </source>
</evidence>
<dbReference type="PANTHER" id="PTHR30537:SF1">
    <property type="entry name" value="HTH-TYPE TRANSCRIPTIONAL REGULATOR PGRR"/>
    <property type="match status" value="1"/>
</dbReference>
<comment type="caution">
    <text evidence="6">The sequence shown here is derived from an EMBL/GenBank/DDBJ whole genome shotgun (WGS) entry which is preliminary data.</text>
</comment>
<dbReference type="Gene3D" id="1.10.10.10">
    <property type="entry name" value="Winged helix-like DNA-binding domain superfamily/Winged helix DNA-binding domain"/>
    <property type="match status" value="1"/>
</dbReference>
<dbReference type="Pfam" id="PF03466">
    <property type="entry name" value="LysR_substrate"/>
    <property type="match status" value="1"/>
</dbReference>
<dbReference type="Pfam" id="PF00126">
    <property type="entry name" value="HTH_1"/>
    <property type="match status" value="1"/>
</dbReference>
<dbReference type="RefSeq" id="WP_345489183.1">
    <property type="nucleotide sequence ID" value="NZ_BAABHY010000001.1"/>
</dbReference>
<dbReference type="Proteomes" id="UP001500171">
    <property type="component" value="Unassembled WGS sequence"/>
</dbReference>
<name>A0ABP9N215_9GAMM</name>
<gene>
    <name evidence="6" type="ORF">GCM10023211_08650</name>
</gene>
<keyword evidence="7" id="KW-1185">Reference proteome</keyword>
<comment type="similarity">
    <text evidence="1">Belongs to the LysR transcriptional regulatory family.</text>
</comment>
<evidence type="ECO:0000256" key="3">
    <source>
        <dbReference type="ARBA" id="ARBA00023125"/>
    </source>
</evidence>
<evidence type="ECO:0000256" key="2">
    <source>
        <dbReference type="ARBA" id="ARBA00023015"/>
    </source>
</evidence>
<protein>
    <submittedName>
        <fullName evidence="6">LysR family transcriptional regulator</fullName>
    </submittedName>
</protein>
<accession>A0ABP9N215</accession>
<reference evidence="7" key="1">
    <citation type="journal article" date="2019" name="Int. J. Syst. Evol. Microbiol.">
        <title>The Global Catalogue of Microorganisms (GCM) 10K type strain sequencing project: providing services to taxonomists for standard genome sequencing and annotation.</title>
        <authorList>
            <consortium name="The Broad Institute Genomics Platform"/>
            <consortium name="The Broad Institute Genome Sequencing Center for Infectious Disease"/>
            <person name="Wu L."/>
            <person name="Ma J."/>
        </authorList>
    </citation>
    <scope>NUCLEOTIDE SEQUENCE [LARGE SCALE GENOMIC DNA]</scope>
    <source>
        <strain evidence="7">JCM 18050</strain>
    </source>
</reference>
<dbReference type="PROSITE" id="PS50931">
    <property type="entry name" value="HTH_LYSR"/>
    <property type="match status" value="1"/>
</dbReference>
<dbReference type="InterPro" id="IPR000847">
    <property type="entry name" value="LysR_HTH_N"/>
</dbReference>